<dbReference type="Proteomes" id="UP000828048">
    <property type="component" value="Chromosome 5"/>
</dbReference>
<accession>A0ACB7XVR9</accession>
<evidence type="ECO:0000313" key="1">
    <source>
        <dbReference type="EMBL" id="KAH7845299.1"/>
    </source>
</evidence>
<evidence type="ECO:0000313" key="2">
    <source>
        <dbReference type="Proteomes" id="UP000828048"/>
    </source>
</evidence>
<proteinExistence type="predicted"/>
<sequence>MTTTSSGLHGSFTTGILPTTWIFDSGCSHHMTPALSLLSHCVSPASPINIFTANGSSMHVVSIRSILPTSSSFLSILNVFYVPQLSLSLLSISQLSDSGFDVLFSSSGCVVQDRRSKKQIRTGRRVGDLYVLENLHVPIESTTTVLSSFSLDQ</sequence>
<organism evidence="1 2">
    <name type="scientific">Vaccinium darrowii</name>
    <dbReference type="NCBI Taxonomy" id="229202"/>
    <lineage>
        <taxon>Eukaryota</taxon>
        <taxon>Viridiplantae</taxon>
        <taxon>Streptophyta</taxon>
        <taxon>Embryophyta</taxon>
        <taxon>Tracheophyta</taxon>
        <taxon>Spermatophyta</taxon>
        <taxon>Magnoliopsida</taxon>
        <taxon>eudicotyledons</taxon>
        <taxon>Gunneridae</taxon>
        <taxon>Pentapetalae</taxon>
        <taxon>asterids</taxon>
        <taxon>Ericales</taxon>
        <taxon>Ericaceae</taxon>
        <taxon>Vaccinioideae</taxon>
        <taxon>Vaccinieae</taxon>
        <taxon>Vaccinium</taxon>
    </lineage>
</organism>
<keyword evidence="2" id="KW-1185">Reference proteome</keyword>
<name>A0ACB7XVR9_9ERIC</name>
<reference evidence="1 2" key="1">
    <citation type="journal article" date="2021" name="Hortic Res">
        <title>High-quality reference genome and annotation aids understanding of berry development for evergreen blueberry (Vaccinium darrowii).</title>
        <authorList>
            <person name="Yu J."/>
            <person name="Hulse-Kemp A.M."/>
            <person name="Babiker E."/>
            <person name="Staton M."/>
        </authorList>
    </citation>
    <scope>NUCLEOTIDE SEQUENCE [LARGE SCALE GENOMIC DNA]</scope>
    <source>
        <strain evidence="2">cv. NJ 8807/NJ 8810</strain>
        <tissue evidence="1">Young leaf</tissue>
    </source>
</reference>
<comment type="caution">
    <text evidence="1">The sequence shown here is derived from an EMBL/GenBank/DDBJ whole genome shotgun (WGS) entry which is preliminary data.</text>
</comment>
<gene>
    <name evidence="1" type="ORF">Vadar_000408</name>
</gene>
<protein>
    <submittedName>
        <fullName evidence="1">Uncharacterized protein</fullName>
    </submittedName>
</protein>
<dbReference type="EMBL" id="CM037155">
    <property type="protein sequence ID" value="KAH7845299.1"/>
    <property type="molecule type" value="Genomic_DNA"/>
</dbReference>